<protein>
    <recommendedName>
        <fullName evidence="11">TOM1-like protein 2</fullName>
    </recommendedName>
</protein>
<dbReference type="Pfam" id="PF00790">
    <property type="entry name" value="VHS"/>
    <property type="match status" value="1"/>
</dbReference>
<comment type="similarity">
    <text evidence="2">Belongs to the TOM1 family.</text>
</comment>
<dbReference type="GO" id="GO:0035091">
    <property type="term" value="F:phosphatidylinositol binding"/>
    <property type="evidence" value="ECO:0007669"/>
    <property type="project" value="InterPro"/>
</dbReference>
<keyword evidence="3" id="KW-0813">Transport</keyword>
<name>A0A7N2MKA1_QUELO</name>
<dbReference type="Gene3D" id="1.25.40.90">
    <property type="match status" value="1"/>
</dbReference>
<comment type="subcellular location">
    <subcellularLocation>
        <location evidence="1">Membrane</location>
        <topology evidence="1">Peripheral membrane protein</topology>
    </subcellularLocation>
</comment>
<keyword evidence="10" id="KW-1185">Reference proteome</keyword>
<gene>
    <name evidence="9" type="primary">LOC115960391</name>
</gene>
<dbReference type="CDD" id="cd03561">
    <property type="entry name" value="VHS"/>
    <property type="match status" value="1"/>
</dbReference>
<feature type="compositionally biased region" description="Polar residues" evidence="6">
    <location>
        <begin position="321"/>
        <end position="331"/>
    </location>
</feature>
<evidence type="ECO:0000256" key="1">
    <source>
        <dbReference type="ARBA" id="ARBA00004170"/>
    </source>
</evidence>
<dbReference type="GO" id="GO:0043328">
    <property type="term" value="P:protein transport to vacuole involved in ubiquitin-dependent protein catabolic process via the multivesicular body sorting pathway"/>
    <property type="evidence" value="ECO:0007669"/>
    <property type="project" value="InterPro"/>
</dbReference>
<organism evidence="9 10">
    <name type="scientific">Quercus lobata</name>
    <name type="common">Valley oak</name>
    <dbReference type="NCBI Taxonomy" id="97700"/>
    <lineage>
        <taxon>Eukaryota</taxon>
        <taxon>Viridiplantae</taxon>
        <taxon>Streptophyta</taxon>
        <taxon>Embryophyta</taxon>
        <taxon>Tracheophyta</taxon>
        <taxon>Spermatophyta</taxon>
        <taxon>Magnoliopsida</taxon>
        <taxon>eudicotyledons</taxon>
        <taxon>Gunneridae</taxon>
        <taxon>Pentapetalae</taxon>
        <taxon>rosids</taxon>
        <taxon>fabids</taxon>
        <taxon>Fagales</taxon>
        <taxon>Fagaceae</taxon>
        <taxon>Quercus</taxon>
    </lineage>
</organism>
<dbReference type="GO" id="GO:0005737">
    <property type="term" value="C:cytoplasm"/>
    <property type="evidence" value="ECO:0007669"/>
    <property type="project" value="UniProtKB-ARBA"/>
</dbReference>
<reference evidence="9 10" key="1">
    <citation type="journal article" date="2016" name="G3 (Bethesda)">
        <title>First Draft Assembly and Annotation of the Genome of a California Endemic Oak Quercus lobata Nee (Fagaceae).</title>
        <authorList>
            <person name="Sork V.L."/>
            <person name="Fitz-Gibbon S.T."/>
            <person name="Puiu D."/>
            <person name="Crepeau M."/>
            <person name="Gugger P.F."/>
            <person name="Sherman R."/>
            <person name="Stevens K."/>
            <person name="Langley C.H."/>
            <person name="Pellegrini M."/>
            <person name="Salzberg S.L."/>
        </authorList>
    </citation>
    <scope>NUCLEOTIDE SEQUENCE [LARGE SCALE GENOMIC DNA]</scope>
    <source>
        <strain evidence="9 10">cv. SW786</strain>
    </source>
</reference>
<dbReference type="Pfam" id="PF03127">
    <property type="entry name" value="GAT"/>
    <property type="match status" value="1"/>
</dbReference>
<dbReference type="Gene3D" id="1.20.58.160">
    <property type="match status" value="1"/>
</dbReference>
<dbReference type="FunCoup" id="A0A7N2MKA1">
    <property type="interactions" value="462"/>
</dbReference>
<dbReference type="SMART" id="SM00288">
    <property type="entry name" value="VHS"/>
    <property type="match status" value="1"/>
</dbReference>
<evidence type="ECO:0000256" key="3">
    <source>
        <dbReference type="ARBA" id="ARBA00022448"/>
    </source>
</evidence>
<dbReference type="EMBL" id="LRBV02000009">
    <property type="status" value="NOT_ANNOTATED_CDS"/>
    <property type="molecule type" value="Genomic_DNA"/>
</dbReference>
<dbReference type="OMA" id="GYLPVFH"/>
<evidence type="ECO:0000256" key="4">
    <source>
        <dbReference type="ARBA" id="ARBA00022927"/>
    </source>
</evidence>
<dbReference type="Gramene" id="QL09p039042:mrna">
    <property type="protein sequence ID" value="QL09p039042:mrna"/>
    <property type="gene ID" value="QL09p039042"/>
</dbReference>
<evidence type="ECO:0000256" key="5">
    <source>
        <dbReference type="ARBA" id="ARBA00023136"/>
    </source>
</evidence>
<dbReference type="EnsemblPlants" id="QL09p039042:mrna">
    <property type="protein sequence ID" value="QL09p039042:mrna"/>
    <property type="gene ID" value="QL09p039042"/>
</dbReference>
<dbReference type="SUPFAM" id="SSF89009">
    <property type="entry name" value="GAT-like domain"/>
    <property type="match status" value="1"/>
</dbReference>
<evidence type="ECO:0000313" key="9">
    <source>
        <dbReference type="EnsemblPlants" id="QL09p039042:mrna"/>
    </source>
</evidence>
<dbReference type="GeneID" id="115960391"/>
<feature type="domain" description="GAT" evidence="8">
    <location>
        <begin position="230"/>
        <end position="317"/>
    </location>
</feature>
<dbReference type="Proteomes" id="UP000594261">
    <property type="component" value="Chromosome 9"/>
</dbReference>
<keyword evidence="5" id="KW-0472">Membrane</keyword>
<evidence type="ECO:0000259" key="8">
    <source>
        <dbReference type="PROSITE" id="PS50909"/>
    </source>
</evidence>
<feature type="compositionally biased region" description="Basic and acidic residues" evidence="6">
    <location>
        <begin position="387"/>
        <end position="410"/>
    </location>
</feature>
<evidence type="ECO:0000256" key="6">
    <source>
        <dbReference type="SAM" id="MobiDB-lite"/>
    </source>
</evidence>
<sequence length="410" mass="45098">MDKLNLAQLGERLKNQGAQMGRIVSGKVKEILQTPTPESKLVDEATSETLEEMGPNWGLNLRICKLINAEEISGTEIVRAIKKKISSGTGSNNNGAVVSQSLSLDLLETCAMNCEKVFSEVASEKVLDEMVKMIENPQTHLGNRKRGLDLIRAWGQSEDLAYLPVFHQTYMSLKGRSIPPLVQEGNSLPMQYSLESYDQQPLSPPERYPIPDTGMHDTGGSSLPFSYRILSVEEKKEYLVVTRNSLELFSSILNTETEPKPLKEDLTISMLENCKQSQPVIKAIIESTTDDEGMLFEALYLHDELAQVISKYEQLEAAQKTGEQQPENSDPVNCEDLEAGQEPGGKLPENSDASKSELEAAQSLAGNLPEKAHASEAKSPALVGAHNENKLVDFPKGESAEPSNEKINDK</sequence>
<dbReference type="InParanoid" id="A0A7N2MKA1"/>
<proteinExistence type="inferred from homology"/>
<dbReference type="GO" id="GO:0043130">
    <property type="term" value="F:ubiquitin binding"/>
    <property type="evidence" value="ECO:0007669"/>
    <property type="project" value="InterPro"/>
</dbReference>
<keyword evidence="4" id="KW-0653">Protein transport</keyword>
<dbReference type="PANTHER" id="PTHR46646">
    <property type="entry name" value="TOM1-LIKE PROTEIN 1"/>
    <property type="match status" value="1"/>
</dbReference>
<dbReference type="InterPro" id="IPR004152">
    <property type="entry name" value="GAT_dom"/>
</dbReference>
<dbReference type="InterPro" id="IPR008942">
    <property type="entry name" value="ENTH_VHS"/>
</dbReference>
<dbReference type="PANTHER" id="PTHR46646:SF5">
    <property type="entry name" value="TOM1-LIKE PROTEIN 2"/>
    <property type="match status" value="1"/>
</dbReference>
<dbReference type="SUPFAM" id="SSF48464">
    <property type="entry name" value="ENTH/VHS domain"/>
    <property type="match status" value="1"/>
</dbReference>
<dbReference type="InterPro" id="IPR044836">
    <property type="entry name" value="TOL_plant"/>
</dbReference>
<evidence type="ECO:0008006" key="11">
    <source>
        <dbReference type="Google" id="ProtNLM"/>
    </source>
</evidence>
<dbReference type="AlphaFoldDB" id="A0A7N2MKA1"/>
<dbReference type="PROSITE" id="PS50909">
    <property type="entry name" value="GAT"/>
    <property type="match status" value="1"/>
</dbReference>
<dbReference type="InterPro" id="IPR038425">
    <property type="entry name" value="GAT_sf"/>
</dbReference>
<reference evidence="9" key="2">
    <citation type="submission" date="2021-01" db="UniProtKB">
        <authorList>
            <consortium name="EnsemblPlants"/>
        </authorList>
    </citation>
    <scope>IDENTIFICATION</scope>
</reference>
<evidence type="ECO:0000259" key="7">
    <source>
        <dbReference type="PROSITE" id="PS50179"/>
    </source>
</evidence>
<dbReference type="GO" id="GO:0016020">
    <property type="term" value="C:membrane"/>
    <property type="evidence" value="ECO:0007669"/>
    <property type="project" value="UniProtKB-SubCell"/>
</dbReference>
<accession>A0A7N2MKA1</accession>
<feature type="region of interest" description="Disordered" evidence="6">
    <location>
        <begin position="317"/>
        <end position="410"/>
    </location>
</feature>
<dbReference type="RefSeq" id="XP_030935134.1">
    <property type="nucleotide sequence ID" value="XM_031079274.1"/>
</dbReference>
<dbReference type="PROSITE" id="PS50179">
    <property type="entry name" value="VHS"/>
    <property type="match status" value="1"/>
</dbReference>
<evidence type="ECO:0000256" key="2">
    <source>
        <dbReference type="ARBA" id="ARBA00007708"/>
    </source>
</evidence>
<dbReference type="OrthoDB" id="2018246at2759"/>
<dbReference type="InterPro" id="IPR002014">
    <property type="entry name" value="VHS_dom"/>
</dbReference>
<dbReference type="KEGG" id="qlo:115960391"/>
<evidence type="ECO:0000313" key="10">
    <source>
        <dbReference type="Proteomes" id="UP000594261"/>
    </source>
</evidence>
<feature type="domain" description="VHS" evidence="7">
    <location>
        <begin position="47"/>
        <end position="189"/>
    </location>
</feature>